<feature type="binding site" evidence="1">
    <location>
        <position position="18"/>
    </location>
    <ligand>
        <name>substrate</name>
    </ligand>
</feature>
<feature type="domain" description="MGS-like" evidence="3">
    <location>
        <begin position="5"/>
        <end position="139"/>
    </location>
</feature>
<feature type="active site" description="Proton donor/acceptor" evidence="1 2">
    <location>
        <position position="70"/>
    </location>
</feature>
<dbReference type="PANTHER" id="PTHR30492">
    <property type="entry name" value="METHYLGLYOXAL SYNTHASE"/>
    <property type="match status" value="1"/>
</dbReference>
<feature type="binding site" evidence="1">
    <location>
        <position position="22"/>
    </location>
    <ligand>
        <name>substrate</name>
    </ligand>
</feature>
<keyword evidence="1" id="KW-0456">Lyase</keyword>
<dbReference type="InterPro" id="IPR036914">
    <property type="entry name" value="MGS-like_dom_sf"/>
</dbReference>
<proteinExistence type="inferred from homology"/>
<dbReference type="PROSITE" id="PS01335">
    <property type="entry name" value="METHYLGLYOXAL_SYNTH"/>
    <property type="match status" value="1"/>
</dbReference>
<gene>
    <name evidence="1" type="primary">mgsA</name>
    <name evidence="4" type="ORF">LY60_02392</name>
</gene>
<dbReference type="RefSeq" id="WP_145083795.1">
    <property type="nucleotide sequence ID" value="NZ_JAYFNS010000001.1"/>
</dbReference>
<dbReference type="CDD" id="cd01422">
    <property type="entry name" value="MGS"/>
    <property type="match status" value="1"/>
</dbReference>
<dbReference type="GO" id="GO:0008929">
    <property type="term" value="F:methylglyoxal synthase activity"/>
    <property type="evidence" value="ECO:0007669"/>
    <property type="project" value="UniProtKB-UniRule"/>
</dbReference>
<evidence type="ECO:0000313" key="5">
    <source>
        <dbReference type="Proteomes" id="UP000315343"/>
    </source>
</evidence>
<dbReference type="InterPro" id="IPR018148">
    <property type="entry name" value="Methylglyoxal_synth_AS"/>
</dbReference>
<dbReference type="GO" id="GO:0019242">
    <property type="term" value="P:methylglyoxal biosynthetic process"/>
    <property type="evidence" value="ECO:0007669"/>
    <property type="project" value="UniProtKB-UniRule"/>
</dbReference>
<dbReference type="SUPFAM" id="SSF52335">
    <property type="entry name" value="Methylglyoxal synthase-like"/>
    <property type="match status" value="1"/>
</dbReference>
<name>A0A562J8Z9_9FIRM</name>
<reference evidence="4 5" key="1">
    <citation type="submission" date="2019-07" db="EMBL/GenBank/DDBJ databases">
        <title>Genomic Encyclopedia of Type Strains, Phase I: the one thousand microbial genomes (KMG-I) project.</title>
        <authorList>
            <person name="Kyrpides N."/>
        </authorList>
    </citation>
    <scope>NUCLEOTIDE SEQUENCE [LARGE SCALE GENOMIC DNA]</scope>
    <source>
        <strain evidence="4 5">DSM 13558</strain>
    </source>
</reference>
<feature type="binding site" evidence="1">
    <location>
        <begin position="64"/>
        <end position="65"/>
    </location>
    <ligand>
        <name>substrate</name>
    </ligand>
</feature>
<evidence type="ECO:0000256" key="1">
    <source>
        <dbReference type="HAMAP-Rule" id="MF_00549"/>
    </source>
</evidence>
<dbReference type="InterPro" id="IPR004363">
    <property type="entry name" value="Methylgl_synth"/>
</dbReference>
<dbReference type="Proteomes" id="UP000315343">
    <property type="component" value="Unassembled WGS sequence"/>
</dbReference>
<comment type="catalytic activity">
    <reaction evidence="1">
        <text>dihydroxyacetone phosphate = methylglyoxal + phosphate</text>
        <dbReference type="Rhea" id="RHEA:17937"/>
        <dbReference type="ChEBI" id="CHEBI:17158"/>
        <dbReference type="ChEBI" id="CHEBI:43474"/>
        <dbReference type="ChEBI" id="CHEBI:57642"/>
        <dbReference type="EC" id="4.2.3.3"/>
    </reaction>
</comment>
<dbReference type="EC" id="4.2.3.3" evidence="1"/>
<dbReference type="Gene3D" id="3.40.50.1380">
    <property type="entry name" value="Methylglyoxal synthase-like domain"/>
    <property type="match status" value="1"/>
</dbReference>
<feature type="binding site" evidence="1">
    <location>
        <position position="97"/>
    </location>
    <ligand>
        <name>substrate</name>
    </ligand>
</feature>
<dbReference type="PROSITE" id="PS51855">
    <property type="entry name" value="MGS"/>
    <property type="match status" value="1"/>
</dbReference>
<feature type="binding site" evidence="1">
    <location>
        <begin position="44"/>
        <end position="47"/>
    </location>
    <ligand>
        <name>substrate</name>
    </ligand>
</feature>
<dbReference type="PANTHER" id="PTHR30492:SF0">
    <property type="entry name" value="METHYLGLYOXAL SYNTHASE"/>
    <property type="match status" value="1"/>
</dbReference>
<dbReference type="EMBL" id="VLKH01000006">
    <property type="protein sequence ID" value="TWH79414.1"/>
    <property type="molecule type" value="Genomic_DNA"/>
</dbReference>
<dbReference type="NCBIfam" id="NF003559">
    <property type="entry name" value="PRK05234.1"/>
    <property type="match status" value="1"/>
</dbReference>
<organism evidence="4 5">
    <name type="scientific">Sedimentibacter saalensis</name>
    <dbReference type="NCBI Taxonomy" id="130788"/>
    <lineage>
        <taxon>Bacteria</taxon>
        <taxon>Bacillati</taxon>
        <taxon>Bacillota</taxon>
        <taxon>Tissierellia</taxon>
        <taxon>Sedimentibacter</taxon>
    </lineage>
</organism>
<dbReference type="HAMAP" id="MF_00549">
    <property type="entry name" value="Methylglyoxal_synth"/>
    <property type="match status" value="1"/>
</dbReference>
<dbReference type="OrthoDB" id="9787147at2"/>
<comment type="similarity">
    <text evidence="1">Belongs to the methylglyoxal synthase family.</text>
</comment>
<sequence length="139" mass="15760">MRKLNDIKKQKHIALIAHDNKKVQLINWIKENKDCLSTHFLCGTGTTARMIIEETSLPVRAFESGPYGGDQQIGAAIVDGKIDFMIFFWDPLSSQPHDPDVKALLRIAVLYDIPVAMNVSSADFLLKSSYMTEDYMREK</sequence>
<accession>A0A562J8Z9</accession>
<protein>
    <recommendedName>
        <fullName evidence="1">Methylglyoxal synthase</fullName>
        <shortName evidence="1">MGS</shortName>
        <ecNumber evidence="1">4.2.3.3</ecNumber>
    </recommendedName>
</protein>
<dbReference type="SMART" id="SM00851">
    <property type="entry name" value="MGS"/>
    <property type="match status" value="1"/>
</dbReference>
<dbReference type="GO" id="GO:0005829">
    <property type="term" value="C:cytosol"/>
    <property type="evidence" value="ECO:0007669"/>
    <property type="project" value="TreeGrafter"/>
</dbReference>
<comment type="caution">
    <text evidence="4">The sequence shown here is derived from an EMBL/GenBank/DDBJ whole genome shotgun (WGS) entry which is preliminary data.</text>
</comment>
<keyword evidence="5" id="KW-1185">Reference proteome</keyword>
<evidence type="ECO:0000256" key="2">
    <source>
        <dbReference type="PIRSR" id="PIRSR006614-1"/>
    </source>
</evidence>
<dbReference type="Pfam" id="PF02142">
    <property type="entry name" value="MGS"/>
    <property type="match status" value="1"/>
</dbReference>
<evidence type="ECO:0000313" key="4">
    <source>
        <dbReference type="EMBL" id="TWH79414.1"/>
    </source>
</evidence>
<evidence type="ECO:0000259" key="3">
    <source>
        <dbReference type="PROSITE" id="PS51855"/>
    </source>
</evidence>
<dbReference type="InterPro" id="IPR011607">
    <property type="entry name" value="MGS-like_dom"/>
</dbReference>
<dbReference type="AlphaFoldDB" id="A0A562J8Z9"/>
<dbReference type="PIRSF" id="PIRSF006614">
    <property type="entry name" value="Methylglyox_syn"/>
    <property type="match status" value="1"/>
</dbReference>
<comment type="function">
    <text evidence="1">Catalyzes the formation of methylglyoxal from dihydroxyacetone phosphate.</text>
</comment>
<dbReference type="NCBIfam" id="TIGR00160">
    <property type="entry name" value="MGSA"/>
    <property type="match status" value="1"/>
</dbReference>